<evidence type="ECO:0000313" key="6">
    <source>
        <dbReference type="Proteomes" id="UP000054166"/>
    </source>
</evidence>
<dbReference type="STRING" id="765440.A0A0C3ASX1"/>
<name>A0A0C3ASX1_PILCF</name>
<dbReference type="InterPro" id="IPR036028">
    <property type="entry name" value="SH3-like_dom_sf"/>
</dbReference>
<protein>
    <recommendedName>
        <fullName evidence="4">SH3 domain-containing protein</fullName>
    </recommendedName>
</protein>
<dbReference type="Proteomes" id="UP000054166">
    <property type="component" value="Unassembled WGS sequence"/>
</dbReference>
<accession>A0A0C3ASX1</accession>
<dbReference type="InParanoid" id="A0A0C3ASX1"/>
<dbReference type="HOGENOM" id="CLU_017403_0_0_1"/>
<dbReference type="PRINTS" id="PR01217">
    <property type="entry name" value="PRICHEXTENSN"/>
</dbReference>
<evidence type="ECO:0000256" key="2">
    <source>
        <dbReference type="PROSITE-ProRule" id="PRU00192"/>
    </source>
</evidence>
<feature type="compositionally biased region" description="Acidic residues" evidence="3">
    <location>
        <begin position="428"/>
        <end position="451"/>
    </location>
</feature>
<feature type="compositionally biased region" description="Basic and acidic residues" evidence="3">
    <location>
        <begin position="91"/>
        <end position="107"/>
    </location>
</feature>
<feature type="region of interest" description="Disordered" evidence="3">
    <location>
        <begin position="1"/>
        <end position="301"/>
    </location>
</feature>
<evidence type="ECO:0000256" key="3">
    <source>
        <dbReference type="SAM" id="MobiDB-lite"/>
    </source>
</evidence>
<dbReference type="SMART" id="SM00326">
    <property type="entry name" value="SH3"/>
    <property type="match status" value="1"/>
</dbReference>
<evidence type="ECO:0000313" key="5">
    <source>
        <dbReference type="EMBL" id="KIM77053.1"/>
    </source>
</evidence>
<feature type="compositionally biased region" description="Polar residues" evidence="3">
    <location>
        <begin position="169"/>
        <end position="178"/>
    </location>
</feature>
<dbReference type="Gene3D" id="2.30.30.40">
    <property type="entry name" value="SH3 Domains"/>
    <property type="match status" value="1"/>
</dbReference>
<feature type="compositionally biased region" description="Polar residues" evidence="3">
    <location>
        <begin position="254"/>
        <end position="266"/>
    </location>
</feature>
<dbReference type="Pfam" id="PF07653">
    <property type="entry name" value="SH3_2"/>
    <property type="match status" value="1"/>
</dbReference>
<feature type="region of interest" description="Disordered" evidence="3">
    <location>
        <begin position="394"/>
        <end position="467"/>
    </location>
</feature>
<dbReference type="InterPro" id="IPR001452">
    <property type="entry name" value="SH3_domain"/>
</dbReference>
<feature type="compositionally biased region" description="Low complexity" evidence="3">
    <location>
        <begin position="148"/>
        <end position="168"/>
    </location>
</feature>
<feature type="compositionally biased region" description="Low complexity" evidence="3">
    <location>
        <begin position="15"/>
        <end position="32"/>
    </location>
</feature>
<dbReference type="AlphaFoldDB" id="A0A0C3ASX1"/>
<gene>
    <name evidence="5" type="ORF">PILCRDRAFT_825818</name>
</gene>
<reference evidence="5 6" key="1">
    <citation type="submission" date="2014-04" db="EMBL/GenBank/DDBJ databases">
        <authorList>
            <consortium name="DOE Joint Genome Institute"/>
            <person name="Kuo A."/>
            <person name="Tarkka M."/>
            <person name="Buscot F."/>
            <person name="Kohler A."/>
            <person name="Nagy L.G."/>
            <person name="Floudas D."/>
            <person name="Copeland A."/>
            <person name="Barry K.W."/>
            <person name="Cichocki N."/>
            <person name="Veneault-Fourrey C."/>
            <person name="LaButti K."/>
            <person name="Lindquist E.A."/>
            <person name="Lipzen A."/>
            <person name="Lundell T."/>
            <person name="Morin E."/>
            <person name="Murat C."/>
            <person name="Sun H."/>
            <person name="Tunlid A."/>
            <person name="Henrissat B."/>
            <person name="Grigoriev I.V."/>
            <person name="Hibbett D.S."/>
            <person name="Martin F."/>
            <person name="Nordberg H.P."/>
            <person name="Cantor M.N."/>
            <person name="Hua S.X."/>
        </authorList>
    </citation>
    <scope>NUCLEOTIDE SEQUENCE [LARGE SCALE GENOMIC DNA]</scope>
    <source>
        <strain evidence="5 6">F 1598</strain>
    </source>
</reference>
<feature type="compositionally biased region" description="Pro residues" evidence="3">
    <location>
        <begin position="197"/>
        <end position="207"/>
    </location>
</feature>
<feature type="compositionally biased region" description="Low complexity" evidence="3">
    <location>
        <begin position="272"/>
        <end position="293"/>
    </location>
</feature>
<feature type="compositionally biased region" description="Low complexity" evidence="3">
    <location>
        <begin position="226"/>
        <end position="253"/>
    </location>
</feature>
<dbReference type="SUPFAM" id="SSF50044">
    <property type="entry name" value="SH3-domain"/>
    <property type="match status" value="1"/>
</dbReference>
<feature type="region of interest" description="Disordered" evidence="3">
    <location>
        <begin position="337"/>
        <end position="376"/>
    </location>
</feature>
<organism evidence="5 6">
    <name type="scientific">Piloderma croceum (strain F 1598)</name>
    <dbReference type="NCBI Taxonomy" id="765440"/>
    <lineage>
        <taxon>Eukaryota</taxon>
        <taxon>Fungi</taxon>
        <taxon>Dikarya</taxon>
        <taxon>Basidiomycota</taxon>
        <taxon>Agaricomycotina</taxon>
        <taxon>Agaricomycetes</taxon>
        <taxon>Agaricomycetidae</taxon>
        <taxon>Atheliales</taxon>
        <taxon>Atheliaceae</taxon>
        <taxon>Piloderma</taxon>
    </lineage>
</organism>
<feature type="compositionally biased region" description="Polar residues" evidence="3">
    <location>
        <begin position="342"/>
        <end position="354"/>
    </location>
</feature>
<feature type="domain" description="SH3" evidence="4">
    <location>
        <begin position="469"/>
        <end position="531"/>
    </location>
</feature>
<dbReference type="OrthoDB" id="19092at2759"/>
<evidence type="ECO:0000256" key="1">
    <source>
        <dbReference type="ARBA" id="ARBA00022443"/>
    </source>
</evidence>
<feature type="compositionally biased region" description="Acidic residues" evidence="3">
    <location>
        <begin position="356"/>
        <end position="369"/>
    </location>
</feature>
<keyword evidence="1 2" id="KW-0728">SH3 domain</keyword>
<evidence type="ECO:0000259" key="4">
    <source>
        <dbReference type="PROSITE" id="PS50002"/>
    </source>
</evidence>
<dbReference type="EMBL" id="KN833029">
    <property type="protein sequence ID" value="KIM77053.1"/>
    <property type="molecule type" value="Genomic_DNA"/>
</dbReference>
<feature type="compositionally biased region" description="Gly residues" evidence="3">
    <location>
        <begin position="394"/>
        <end position="405"/>
    </location>
</feature>
<dbReference type="PROSITE" id="PS50002">
    <property type="entry name" value="SH3"/>
    <property type="match status" value="1"/>
</dbReference>
<keyword evidence="6" id="KW-1185">Reference proteome</keyword>
<sequence>MASAASVISDSVKDPTSQPPSQSSNQPRLSLQIDTPPSSSPFPSPSSSFLPPPMPGAHEFAVKPPPQGKTKRGSRADLALGANSMIANGGGEDKQKENGLSRTDLGELRALSPATPTNKSTFLVAAAEKTSSPLSSSSADTYPNSPLATPTPITPAPNSNTNSTASATKRSSYESSHPNPHRISNPILQSARDSNPNPSPSPNPSNPRPESTSSLTSTRPAPPSPAMSRRASGAPSTTSNRSRSSRPSSTYTSQLPGTLSRNPSTRKSSRLSQSQMPISLQQSSPQQQQQRQEPQQKKRRSLLVKIKDFAFVSTDDRHAGLGADVPKPNRVRVLNRFHRSRTASNGSHLSVSSIGTEEDGDGEENEDGEGGGLGDDGWGGFKWGFGRFSSWGFGRGGTSGRGDNSGEGSSAFSASFPSKTDFARNFGEEAEEPDTYAYEDDDDDEDEDDEHYDLGCGGSPHAPEDEEPLYPGLYRALYAFEPEGTAEMKLEEDQVVKVIGRGGGVGWAVVDRGGGGGHALVPESYLEVVRLDEDVVGGAGAGA</sequence>
<feature type="compositionally biased region" description="Low complexity" evidence="3">
    <location>
        <begin position="406"/>
        <end position="418"/>
    </location>
</feature>
<feature type="compositionally biased region" description="Low complexity" evidence="3">
    <location>
        <begin position="208"/>
        <end position="219"/>
    </location>
</feature>
<reference evidence="6" key="2">
    <citation type="submission" date="2015-01" db="EMBL/GenBank/DDBJ databases">
        <title>Evolutionary Origins and Diversification of the Mycorrhizal Mutualists.</title>
        <authorList>
            <consortium name="DOE Joint Genome Institute"/>
            <consortium name="Mycorrhizal Genomics Consortium"/>
            <person name="Kohler A."/>
            <person name="Kuo A."/>
            <person name="Nagy L.G."/>
            <person name="Floudas D."/>
            <person name="Copeland A."/>
            <person name="Barry K.W."/>
            <person name="Cichocki N."/>
            <person name="Veneault-Fourrey C."/>
            <person name="LaButti K."/>
            <person name="Lindquist E.A."/>
            <person name="Lipzen A."/>
            <person name="Lundell T."/>
            <person name="Morin E."/>
            <person name="Murat C."/>
            <person name="Riley R."/>
            <person name="Ohm R."/>
            <person name="Sun H."/>
            <person name="Tunlid A."/>
            <person name="Henrissat B."/>
            <person name="Grigoriev I.V."/>
            <person name="Hibbett D.S."/>
            <person name="Martin F."/>
        </authorList>
    </citation>
    <scope>NUCLEOTIDE SEQUENCE [LARGE SCALE GENOMIC DNA]</scope>
    <source>
        <strain evidence="6">F 1598</strain>
    </source>
</reference>
<feature type="compositionally biased region" description="Pro residues" evidence="3">
    <location>
        <begin position="38"/>
        <end position="55"/>
    </location>
</feature>
<proteinExistence type="predicted"/>